<feature type="region of interest" description="Disordered" evidence="1">
    <location>
        <begin position="647"/>
        <end position="692"/>
    </location>
</feature>
<reference evidence="2 3" key="1">
    <citation type="journal article" date="2012" name="Genome Biol.">
        <title>Genome and low-iron response of an oceanic diatom adapted to chronic iron limitation.</title>
        <authorList>
            <person name="Lommer M."/>
            <person name="Specht M."/>
            <person name="Roy A.S."/>
            <person name="Kraemer L."/>
            <person name="Andreson R."/>
            <person name="Gutowska M.A."/>
            <person name="Wolf J."/>
            <person name="Bergner S.V."/>
            <person name="Schilhabel M.B."/>
            <person name="Klostermeier U.C."/>
            <person name="Beiko R.G."/>
            <person name="Rosenstiel P."/>
            <person name="Hippler M."/>
            <person name="Laroche J."/>
        </authorList>
    </citation>
    <scope>NUCLEOTIDE SEQUENCE [LARGE SCALE GENOMIC DNA]</scope>
    <source>
        <strain evidence="2 3">CCMP1005</strain>
    </source>
</reference>
<gene>
    <name evidence="2" type="ORF">THAOC_06911</name>
</gene>
<organism evidence="2 3">
    <name type="scientific">Thalassiosira oceanica</name>
    <name type="common">Marine diatom</name>
    <dbReference type="NCBI Taxonomy" id="159749"/>
    <lineage>
        <taxon>Eukaryota</taxon>
        <taxon>Sar</taxon>
        <taxon>Stramenopiles</taxon>
        <taxon>Ochrophyta</taxon>
        <taxon>Bacillariophyta</taxon>
        <taxon>Coscinodiscophyceae</taxon>
        <taxon>Thalassiosirophycidae</taxon>
        <taxon>Thalassiosirales</taxon>
        <taxon>Thalassiosiraceae</taxon>
        <taxon>Thalassiosira</taxon>
    </lineage>
</organism>
<name>K0T1L0_THAOC</name>
<protein>
    <submittedName>
        <fullName evidence="2">Uncharacterized protein</fullName>
    </submittedName>
</protein>
<evidence type="ECO:0000313" key="2">
    <source>
        <dbReference type="EMBL" id="EJK71625.1"/>
    </source>
</evidence>
<dbReference type="OrthoDB" id="46372at2759"/>
<feature type="compositionally biased region" description="Low complexity" evidence="1">
    <location>
        <begin position="681"/>
        <end position="692"/>
    </location>
</feature>
<dbReference type="AlphaFoldDB" id="K0T1L0"/>
<keyword evidence="3" id="KW-1185">Reference proteome</keyword>
<evidence type="ECO:0000256" key="1">
    <source>
        <dbReference type="SAM" id="MobiDB-lite"/>
    </source>
</evidence>
<proteinExistence type="predicted"/>
<evidence type="ECO:0000313" key="3">
    <source>
        <dbReference type="Proteomes" id="UP000266841"/>
    </source>
</evidence>
<dbReference type="EMBL" id="AGNL01006994">
    <property type="protein sequence ID" value="EJK71625.1"/>
    <property type="molecule type" value="Genomic_DNA"/>
</dbReference>
<feature type="non-terminal residue" evidence="2">
    <location>
        <position position="846"/>
    </location>
</feature>
<accession>K0T1L0</accession>
<dbReference type="Proteomes" id="UP000266841">
    <property type="component" value="Unassembled WGS sequence"/>
</dbReference>
<comment type="caution">
    <text evidence="2">The sequence shown here is derived from an EMBL/GenBank/DDBJ whole genome shotgun (WGS) entry which is preliminary data.</text>
</comment>
<sequence>MLQSVDSRGVLAGMVPNGLVSLLLEQRAAMDKRRSDDWTDRACDNIREAQYRRQLKSRLPMVPMVATDRKTSYLSRRRLRASAACVVTVAALRHLLVHSPELVIGYRDPFSGVVTTSTSRYLRRDDKVAAWDWGAPPSLSRRPLKEGIRIAFRLRDYTKSEYRAQAEKECHRDRDKERDNRARDLPPTLVDVRSEYEWAGSVAPDPVNRDKFGRGGRYLDFSTSVSTDLKVLFLGDSVAEQFGHAFDDAATTEAHLNPNATSSTRIVLNSFRVGGQMRNCVFASAPVRGGGAVALWRVVKLFSMRRKGGGTCNNNAGGWNDHQLSSMLEQEFQPANANSFTIGQFDAVVLRIQLGWMPPRAITKDTLNETISLCRDHIGARTVVVMTINFTNDVHNPAEWAWAASMNELLREMARTFNKNATEHQSEFRVQIMEFANFTTQVHWANARTIRAPDGDSFEYPNLMPPKASEHNWDQNATFLFDRFKPGKKSSRKEELRQIEECERLCNDQFMSLVPINESWLEKEATLYSVGKTSDECKGLKSYGVITLAMYILILACPLNPWFFTRPERLCRSAALCWPRHATALLGNNPYCSDVARAWRGQVFLPWWCRKRIVRRTFASLETADRCSLASGPTTPAEVVGAVVGRDERGKKGTLPPQVRVRGDHYSSSVPPGLERDAARRTAPGRRGPLPRSGAFSVAAFASAGSTLNARNAPNGPNVAPTETIPTIPLQGCRARAPDDTAWNPNASSGLMASARAEEPIAIGSPERRDGYILETRAAADDLTFKVQATTAPKGRRMPSNAGDDEQADGAAEVRLTETDVQEILNPRRGARPPAPRGRQHRRGGG</sequence>
<feature type="region of interest" description="Disordered" evidence="1">
    <location>
        <begin position="789"/>
        <end position="846"/>
    </location>
</feature>